<reference evidence="2" key="1">
    <citation type="submission" date="2022-10" db="EMBL/GenBank/DDBJ databases">
        <authorList>
            <person name="Chen Y."/>
            <person name="Dougan E. K."/>
            <person name="Chan C."/>
            <person name="Rhodes N."/>
            <person name="Thang M."/>
        </authorList>
    </citation>
    <scope>NUCLEOTIDE SEQUENCE</scope>
</reference>
<reference evidence="3 4" key="2">
    <citation type="submission" date="2024-05" db="EMBL/GenBank/DDBJ databases">
        <authorList>
            <person name="Chen Y."/>
            <person name="Shah S."/>
            <person name="Dougan E. K."/>
            <person name="Thang M."/>
            <person name="Chan C."/>
        </authorList>
    </citation>
    <scope>NUCLEOTIDE SEQUENCE [LARGE SCALE GENOMIC DNA]</scope>
</reference>
<proteinExistence type="predicted"/>
<keyword evidence="4" id="KW-1185">Reference proteome</keyword>
<evidence type="ECO:0000313" key="3">
    <source>
        <dbReference type="EMBL" id="CAL4802971.1"/>
    </source>
</evidence>
<dbReference type="AlphaFoldDB" id="A0A9P1GLF0"/>
<dbReference type="EMBL" id="CAMXCT010006542">
    <property type="protein sequence ID" value="CAI4015659.1"/>
    <property type="molecule type" value="Genomic_DNA"/>
</dbReference>
<protein>
    <submittedName>
        <fullName evidence="3">WD repeat-containing protein 65</fullName>
    </submittedName>
</protein>
<gene>
    <name evidence="2" type="ORF">C1SCF055_LOCUS40476</name>
</gene>
<feature type="compositionally biased region" description="Polar residues" evidence="1">
    <location>
        <begin position="13"/>
        <end position="24"/>
    </location>
</feature>
<sequence length="115" mass="12582">MDPLAAFPEGSESRSQSQAEIQRQQLRRRVDAAVKTMMEGYIAAVEAAKASSESDRAVNHYVQCCYTAAMARAAEDLLRLAGELSVARAAGGTDRVQALSQQKELEKKVKRSNPR</sequence>
<feature type="region of interest" description="Disordered" evidence="1">
    <location>
        <begin position="1"/>
        <end position="24"/>
    </location>
</feature>
<dbReference type="EMBL" id="CAMXCT020006542">
    <property type="protein sequence ID" value="CAL1169034.1"/>
    <property type="molecule type" value="Genomic_DNA"/>
</dbReference>
<evidence type="ECO:0000313" key="4">
    <source>
        <dbReference type="Proteomes" id="UP001152797"/>
    </source>
</evidence>
<evidence type="ECO:0000256" key="1">
    <source>
        <dbReference type="SAM" id="MobiDB-lite"/>
    </source>
</evidence>
<dbReference type="Proteomes" id="UP001152797">
    <property type="component" value="Unassembled WGS sequence"/>
</dbReference>
<evidence type="ECO:0000313" key="2">
    <source>
        <dbReference type="EMBL" id="CAI4015659.1"/>
    </source>
</evidence>
<organism evidence="2">
    <name type="scientific">Cladocopium goreaui</name>
    <dbReference type="NCBI Taxonomy" id="2562237"/>
    <lineage>
        <taxon>Eukaryota</taxon>
        <taxon>Sar</taxon>
        <taxon>Alveolata</taxon>
        <taxon>Dinophyceae</taxon>
        <taxon>Suessiales</taxon>
        <taxon>Symbiodiniaceae</taxon>
        <taxon>Cladocopium</taxon>
    </lineage>
</organism>
<dbReference type="OrthoDB" id="437061at2759"/>
<feature type="region of interest" description="Disordered" evidence="1">
    <location>
        <begin position="95"/>
        <end position="115"/>
    </location>
</feature>
<name>A0A9P1GLF0_9DINO</name>
<dbReference type="EMBL" id="CAMXCT030006542">
    <property type="protein sequence ID" value="CAL4802971.1"/>
    <property type="molecule type" value="Genomic_DNA"/>
</dbReference>
<comment type="caution">
    <text evidence="2">The sequence shown here is derived from an EMBL/GenBank/DDBJ whole genome shotgun (WGS) entry which is preliminary data.</text>
</comment>
<accession>A0A9P1GLF0</accession>